<gene>
    <name evidence="3" type="ORF">SVIM_LOCUS292243</name>
</gene>
<evidence type="ECO:0000256" key="2">
    <source>
        <dbReference type="SAM" id="Phobius"/>
    </source>
</evidence>
<evidence type="ECO:0000256" key="1">
    <source>
        <dbReference type="SAM" id="MobiDB-lite"/>
    </source>
</evidence>
<feature type="region of interest" description="Disordered" evidence="1">
    <location>
        <begin position="58"/>
        <end position="227"/>
    </location>
</feature>
<dbReference type="PANTHER" id="PTHR35310:SF1">
    <property type="entry name" value="CELL WALL INTEGRITY_STRESS RESPONSE COMPONENT-LIKE PROTEIN"/>
    <property type="match status" value="1"/>
</dbReference>
<name>A0A6N2M0A5_SALVM</name>
<keyword evidence="2" id="KW-0812">Transmembrane</keyword>
<protein>
    <submittedName>
        <fullName evidence="3">Uncharacterized protein</fullName>
    </submittedName>
</protein>
<reference evidence="3" key="1">
    <citation type="submission" date="2019-03" db="EMBL/GenBank/DDBJ databases">
        <authorList>
            <person name="Mank J."/>
            <person name="Almeida P."/>
        </authorList>
    </citation>
    <scope>NUCLEOTIDE SEQUENCE</scope>
    <source>
        <strain evidence="3">78183</strain>
    </source>
</reference>
<keyword evidence="2" id="KW-0472">Membrane</keyword>
<feature type="compositionally biased region" description="Polar residues" evidence="1">
    <location>
        <begin position="68"/>
        <end position="158"/>
    </location>
</feature>
<sequence>MAPLKYLICFSLRQVLLLYLVLFLFTALLLCASSDSDHQKLETTRFLVRRRMLEVGGIEEPVPKKKSTNLSTKNQTKLTKPGLSTKNQTKSIKTGSLSPKNQTKIAKSTNSTKATLTTSQSKNQLKQLNSTSQLKRLNSTSQLKKLNPTSKTSDSTKSIAAPTKKTSDLLKLGSSTDKTTKPTSSKQTRTLVDKKVSDQESQKQNKNQKQTNEKKTTQTKKQPSWIEQDDEDDLVAEFRDLPSKFHQTLIPDLERISMTSKKYLTKANKDLTKGFKPIVGNKYAPTIASIVSFAFILIPLLLVSLIFNRIKAYFSIQKILIFIQVYLSIYFTILCLSSLVTGLEPLKFFYATSQSTYVCLMVLQTLGYALYLLLLLMYLILVFSTECGLSSKLLGLVQTLVGCAVGLHCYVAVFHRVVLHQPPKTNWKIHGIYATCFLVICLFANAERRKKAYLEEGGEEGKKN</sequence>
<feature type="transmembrane region" description="Helical" evidence="2">
    <location>
        <begin position="355"/>
        <end position="381"/>
    </location>
</feature>
<feature type="transmembrane region" description="Helical" evidence="2">
    <location>
        <begin position="283"/>
        <end position="307"/>
    </location>
</feature>
<feature type="transmembrane region" description="Helical" evidence="2">
    <location>
        <begin position="319"/>
        <end position="343"/>
    </location>
</feature>
<feature type="compositionally biased region" description="Basic and acidic residues" evidence="1">
    <location>
        <begin position="191"/>
        <end position="203"/>
    </location>
</feature>
<evidence type="ECO:0000313" key="3">
    <source>
        <dbReference type="EMBL" id="VFU46171.1"/>
    </source>
</evidence>
<feature type="compositionally biased region" description="Low complexity" evidence="1">
    <location>
        <begin position="174"/>
        <end position="190"/>
    </location>
</feature>
<accession>A0A6N2M0A5</accession>
<dbReference type="EMBL" id="CAADRP010001641">
    <property type="protein sequence ID" value="VFU46171.1"/>
    <property type="molecule type" value="Genomic_DNA"/>
</dbReference>
<dbReference type="AlphaFoldDB" id="A0A6N2M0A5"/>
<organism evidence="3">
    <name type="scientific">Salix viminalis</name>
    <name type="common">Common osier</name>
    <name type="synonym">Basket willow</name>
    <dbReference type="NCBI Taxonomy" id="40686"/>
    <lineage>
        <taxon>Eukaryota</taxon>
        <taxon>Viridiplantae</taxon>
        <taxon>Streptophyta</taxon>
        <taxon>Embryophyta</taxon>
        <taxon>Tracheophyta</taxon>
        <taxon>Spermatophyta</taxon>
        <taxon>Magnoliopsida</taxon>
        <taxon>eudicotyledons</taxon>
        <taxon>Gunneridae</taxon>
        <taxon>Pentapetalae</taxon>
        <taxon>rosids</taxon>
        <taxon>fabids</taxon>
        <taxon>Malpighiales</taxon>
        <taxon>Salicaceae</taxon>
        <taxon>Saliceae</taxon>
        <taxon>Salix</taxon>
    </lineage>
</organism>
<feature type="transmembrane region" description="Helical" evidence="2">
    <location>
        <begin position="393"/>
        <end position="415"/>
    </location>
</feature>
<dbReference type="PANTHER" id="PTHR35310">
    <property type="entry name" value="CELL WALL INTEGRITY/STRESS RESPONSE COMPONENT-LIKE PROTEIN"/>
    <property type="match status" value="1"/>
</dbReference>
<proteinExistence type="predicted"/>
<keyword evidence="2" id="KW-1133">Transmembrane helix</keyword>
<feature type="transmembrane region" description="Helical" evidence="2">
    <location>
        <begin position="427"/>
        <end position="446"/>
    </location>
</feature>